<dbReference type="SUPFAM" id="SSF52540">
    <property type="entry name" value="P-loop containing nucleoside triphosphate hydrolases"/>
    <property type="match status" value="1"/>
</dbReference>
<dbReference type="AlphaFoldDB" id="A0A075AU97"/>
<evidence type="ECO:0000313" key="3">
    <source>
        <dbReference type="Proteomes" id="UP000030755"/>
    </source>
</evidence>
<organism evidence="1 3">
    <name type="scientific">Rozella allomycis (strain CSF55)</name>
    <dbReference type="NCBI Taxonomy" id="988480"/>
    <lineage>
        <taxon>Eukaryota</taxon>
        <taxon>Fungi</taxon>
        <taxon>Fungi incertae sedis</taxon>
        <taxon>Cryptomycota</taxon>
        <taxon>Cryptomycota incertae sedis</taxon>
        <taxon>Rozella</taxon>
    </lineage>
</organism>
<accession>A0A075AU97</accession>
<gene>
    <name evidence="1" type="ORF">O9G_005823</name>
    <name evidence="2" type="ORF">ROZALSC1DRAFT_30715</name>
</gene>
<protein>
    <submittedName>
        <fullName evidence="1">Uncharacterized protein</fullName>
    </submittedName>
</protein>
<dbReference type="EMBL" id="KE561030">
    <property type="protein sequence ID" value="EPZ33843.1"/>
    <property type="molecule type" value="Genomic_DNA"/>
</dbReference>
<dbReference type="Gene3D" id="3.40.50.300">
    <property type="entry name" value="P-loop containing nucleotide triphosphate hydrolases"/>
    <property type="match status" value="1"/>
</dbReference>
<name>A0A075AU97_ROZAC</name>
<reference evidence="4" key="2">
    <citation type="journal article" date="2018" name="Nat. Microbiol.">
        <title>Leveraging single-cell genomics to expand the fungal tree of life.</title>
        <authorList>
            <person name="Ahrendt S.R."/>
            <person name="Quandt C.A."/>
            <person name="Ciobanu D."/>
            <person name="Clum A."/>
            <person name="Salamov A."/>
            <person name="Andreopoulos B."/>
            <person name="Cheng J.F."/>
            <person name="Woyke T."/>
            <person name="Pelin A."/>
            <person name="Henrissat B."/>
            <person name="Reynolds N.K."/>
            <person name="Benny G.L."/>
            <person name="Smith M.E."/>
            <person name="James T.Y."/>
            <person name="Grigoriev I.V."/>
        </authorList>
    </citation>
    <scope>NUCLEOTIDE SEQUENCE [LARGE SCALE GENOMIC DNA]</scope>
    <source>
        <strain evidence="4">CSF55</strain>
    </source>
</reference>
<evidence type="ECO:0000313" key="4">
    <source>
        <dbReference type="Proteomes" id="UP000281549"/>
    </source>
</evidence>
<dbReference type="InterPro" id="IPR027417">
    <property type="entry name" value="P-loop_NTPase"/>
</dbReference>
<dbReference type="HOGENOM" id="CLU_018977_0_0_1"/>
<reference evidence="2" key="3">
    <citation type="submission" date="2018-08" db="EMBL/GenBank/DDBJ databases">
        <title>Leveraging single-cell genomics to expand the Fungal Tree of Life.</title>
        <authorList>
            <consortium name="DOE Joint Genome Institute"/>
            <person name="Ahrendt S.R."/>
            <person name="Quandt C.A."/>
            <person name="Ciobanu D."/>
            <person name="Clum A."/>
            <person name="Salamov A."/>
            <person name="Andreopoulos B."/>
            <person name="Cheng J.-F."/>
            <person name="Woyke T."/>
            <person name="Pelin A."/>
            <person name="Henrissat B."/>
            <person name="Reynolds N."/>
            <person name="Benny G.L."/>
            <person name="Smith M.E."/>
            <person name="James T.Y."/>
            <person name="Grigoriev I.V."/>
        </authorList>
    </citation>
    <scope>NUCLEOTIDE SEQUENCE</scope>
    <source>
        <strain evidence="2">CSF55</strain>
    </source>
</reference>
<dbReference type="Proteomes" id="UP000281549">
    <property type="component" value="Unassembled WGS sequence"/>
</dbReference>
<reference evidence="1 3" key="1">
    <citation type="journal article" date="2013" name="Curr. Biol.">
        <title>Shared signatures of parasitism and phylogenomics unite Cryptomycota and microsporidia.</title>
        <authorList>
            <person name="James T.Y."/>
            <person name="Pelin A."/>
            <person name="Bonen L."/>
            <person name="Ahrendt S."/>
            <person name="Sain D."/>
            <person name="Corradi N."/>
            <person name="Stajich J.E."/>
        </authorList>
    </citation>
    <scope>NUCLEOTIDE SEQUENCE [LARGE SCALE GENOMIC DNA]</scope>
    <source>
        <strain evidence="1 3">CSF55</strain>
        <strain evidence="1 3">CSF55</strain>
    </source>
</reference>
<proteinExistence type="predicted"/>
<evidence type="ECO:0000313" key="1">
    <source>
        <dbReference type="EMBL" id="EPZ33843.1"/>
    </source>
</evidence>
<dbReference type="Proteomes" id="UP000030755">
    <property type="component" value="Unassembled WGS sequence"/>
</dbReference>
<dbReference type="OrthoDB" id="19885at2759"/>
<dbReference type="EMBL" id="ML005820">
    <property type="protein sequence ID" value="RKP17480.1"/>
    <property type="molecule type" value="Genomic_DNA"/>
</dbReference>
<dbReference type="OMA" id="HISECFT"/>
<evidence type="ECO:0000313" key="2">
    <source>
        <dbReference type="EMBL" id="RKP17480.1"/>
    </source>
</evidence>
<keyword evidence="3" id="KW-1185">Reference proteome</keyword>
<sequence length="695" mass="77759">MDDTSVLNWLCGSNTNSTSDLAESQVSSQEDINSNNPIEFPLAGRDESLKHISECFTKSYQQRTNKDRNSRPIPVCTGVPGLGKTRLLNECSTSVLDMTHIPGKRISGIVSFGNDGNAYGQFDEILGIHCSFAWRVLHLFFKAHYGYQDWMRNKSPKNRTALTLKLALSIIERYWCERVDGNLLVFVGIDEYQKLSQKDLNDLLDILCDASYRSSHSTLSFFCMLAGTDLTMTRIARTSYPNTVRIPIRFLTHREAMEAIGPYISNIHAHFIVSEAFSQNVFYLGGVPRLLTKFAQSVVSVDMTCLVNSFLQDARNSILSDLQFPQLSLSDMLRLLAISFTNTPILHSQECPFPESSVPAARKLTWNQLIANGICLLQNNNRVLVPYHLISQVICRSFSEKSGLTVVENALVSSLASLSFDVEIPCSNVPSWLSWEAFGANFYGIRINSFLVLGVSTLPLSLLLRGSQFNLASDIFKESVNIKVAKVFPCNEQYGPDLPKIITMKHGGFHSIDWLDADILPIVLNGEGGAGVDVFFSLKLSDDSGYILVLDQRKRISSQVTNSTLSHFISKLPRSPSCLGNLKFDIVFGLMSIYSHINIDEIPEGTYFVSANDSVTFHNTLFDHPGCSMAIDVNSSMQTSLSQLFIGSKKTRMDLALRIIRQRRLKRIENYNELSSLVAQWNGTLDEYALQRITF</sequence>